<evidence type="ECO:0000313" key="3">
    <source>
        <dbReference type="Proteomes" id="UP000052943"/>
    </source>
</evidence>
<dbReference type="PANTHER" id="PTHR37067:SF3">
    <property type="entry name" value="PX DOMAIN-CONTAINING PROTEIN"/>
    <property type="match status" value="1"/>
</dbReference>
<reference evidence="2 3" key="1">
    <citation type="submission" date="2015-11" db="EMBL/GenBank/DDBJ databases">
        <title>Genomes and virulence difference between two physiological races of Phytophthora nicotianae.</title>
        <authorList>
            <person name="Liu H."/>
            <person name="Ma X."/>
            <person name="Yu H."/>
            <person name="Fang D."/>
            <person name="Li Y."/>
            <person name="Wang X."/>
            <person name="Wang W."/>
            <person name="Dong Y."/>
            <person name="Xiao B."/>
        </authorList>
    </citation>
    <scope>NUCLEOTIDE SEQUENCE [LARGE SCALE GENOMIC DNA]</scope>
    <source>
        <strain evidence="3">race 0</strain>
    </source>
</reference>
<dbReference type="Proteomes" id="UP000052943">
    <property type="component" value="Unassembled WGS sequence"/>
</dbReference>
<gene>
    <name evidence="2" type="ORF">AM587_10012525</name>
</gene>
<dbReference type="AlphaFoldDB" id="A0A0W8D2R4"/>
<dbReference type="PANTHER" id="PTHR37067">
    <property type="entry name" value="PX DOMAIN-CONTAINING PROTEIN"/>
    <property type="match status" value="1"/>
</dbReference>
<evidence type="ECO:0000313" key="2">
    <source>
        <dbReference type="EMBL" id="KUF90178.1"/>
    </source>
</evidence>
<protein>
    <submittedName>
        <fullName evidence="2">Uncharacterized protein</fullName>
    </submittedName>
</protein>
<feature type="region of interest" description="Disordered" evidence="1">
    <location>
        <begin position="16"/>
        <end position="53"/>
    </location>
</feature>
<feature type="compositionally biased region" description="Basic residues" evidence="1">
    <location>
        <begin position="42"/>
        <end position="53"/>
    </location>
</feature>
<dbReference type="STRING" id="4790.A0A0W8D2R4"/>
<sequence>METRVTSDQLLVPLEKFEANDQLAGTQRKREHNVDDEDKDAQKRRTVSRQSRRHNWQPKYEMEFGLLAIERDPVSNDVLLAMCGFCKAFGREGKYDQLVQQDQESGNDTKKRRRRSLTTTKFFRAFRVDNIRSHLQGAHPRRWAEYEALPKQENARTRYLQLQSDLQTYDHLPMVDDVVLGGPALNAESDMTYAHAHALAQASAISEAQHVAAQAVHNGHTSTGFSGGSQNSTQMTASLTYNGKPFYNMDTANFNSLVKTNLSVFAASGVASSSASGSASTRNAHFDYEKHLTEQIALDRERLEFEKMRFKKEVELRERELALREKHIEQQIALQEKLCEASRENAQIEGAKFYRLAEVLRDAITGAQNSSEAASVV</sequence>
<comment type="caution">
    <text evidence="2">The sequence shown here is derived from an EMBL/GenBank/DDBJ whole genome shotgun (WGS) entry which is preliminary data.</text>
</comment>
<name>A0A0W8D2R4_PHYNI</name>
<organism evidence="2 3">
    <name type="scientific">Phytophthora nicotianae</name>
    <name type="common">Potato buckeye rot agent</name>
    <name type="synonym">Phytophthora parasitica</name>
    <dbReference type="NCBI Taxonomy" id="4792"/>
    <lineage>
        <taxon>Eukaryota</taxon>
        <taxon>Sar</taxon>
        <taxon>Stramenopiles</taxon>
        <taxon>Oomycota</taxon>
        <taxon>Peronosporomycetes</taxon>
        <taxon>Peronosporales</taxon>
        <taxon>Peronosporaceae</taxon>
        <taxon>Phytophthora</taxon>
    </lineage>
</organism>
<accession>A0A0W8D2R4</accession>
<dbReference type="EMBL" id="LNFO01001576">
    <property type="protein sequence ID" value="KUF90178.1"/>
    <property type="molecule type" value="Genomic_DNA"/>
</dbReference>
<dbReference type="OrthoDB" id="67471at2759"/>
<proteinExistence type="predicted"/>
<evidence type="ECO:0000256" key="1">
    <source>
        <dbReference type="SAM" id="MobiDB-lite"/>
    </source>
</evidence>